<keyword evidence="7 8" id="KW-0472">Membrane</keyword>
<feature type="domain" description="Cation-transporting P-type ATPase N-terminal" evidence="9">
    <location>
        <begin position="1"/>
        <end position="62"/>
    </location>
</feature>
<evidence type="ECO:0000256" key="4">
    <source>
        <dbReference type="ARBA" id="ARBA00022840"/>
    </source>
</evidence>
<dbReference type="GO" id="GO:0005524">
    <property type="term" value="F:ATP binding"/>
    <property type="evidence" value="ECO:0007669"/>
    <property type="project" value="UniProtKB-KW"/>
</dbReference>
<evidence type="ECO:0000256" key="8">
    <source>
        <dbReference type="SAM" id="Phobius"/>
    </source>
</evidence>
<protein>
    <submittedName>
        <fullName evidence="10">Ca2+-transporting ATPase</fullName>
    </submittedName>
</protein>
<dbReference type="Gene3D" id="1.20.1110.10">
    <property type="entry name" value="Calcium-transporting ATPase, transmembrane domain"/>
    <property type="match status" value="2"/>
</dbReference>
<evidence type="ECO:0000256" key="5">
    <source>
        <dbReference type="ARBA" id="ARBA00022967"/>
    </source>
</evidence>
<dbReference type="InterPro" id="IPR018303">
    <property type="entry name" value="ATPase_P-typ_P_site"/>
</dbReference>
<evidence type="ECO:0000256" key="6">
    <source>
        <dbReference type="ARBA" id="ARBA00022989"/>
    </source>
</evidence>
<feature type="transmembrane region" description="Helical" evidence="8">
    <location>
        <begin position="680"/>
        <end position="701"/>
    </location>
</feature>
<dbReference type="EMBL" id="SNXW01000008">
    <property type="protein sequence ID" value="TDP81318.1"/>
    <property type="molecule type" value="Genomic_DNA"/>
</dbReference>
<dbReference type="Gene3D" id="3.40.1110.10">
    <property type="entry name" value="Calcium-transporting ATPase, cytoplasmic domain N"/>
    <property type="match status" value="2"/>
</dbReference>
<keyword evidence="11" id="KW-1185">Reference proteome</keyword>
<evidence type="ECO:0000256" key="2">
    <source>
        <dbReference type="ARBA" id="ARBA00022692"/>
    </source>
</evidence>
<dbReference type="InterPro" id="IPR001757">
    <property type="entry name" value="P_typ_ATPase"/>
</dbReference>
<comment type="caution">
    <text evidence="10">The sequence shown here is derived from an EMBL/GenBank/DDBJ whole genome shotgun (WGS) entry which is preliminary data.</text>
</comment>
<dbReference type="Proteomes" id="UP000294593">
    <property type="component" value="Unassembled WGS sequence"/>
</dbReference>
<evidence type="ECO:0000313" key="10">
    <source>
        <dbReference type="EMBL" id="TDP81318.1"/>
    </source>
</evidence>
<dbReference type="SUPFAM" id="SSF81665">
    <property type="entry name" value="Calcium ATPase, transmembrane domain M"/>
    <property type="match status" value="1"/>
</dbReference>
<dbReference type="InterPro" id="IPR044492">
    <property type="entry name" value="P_typ_ATPase_HD_dom"/>
</dbReference>
<dbReference type="InterPro" id="IPR006068">
    <property type="entry name" value="ATPase_P-typ_cation-transptr_C"/>
</dbReference>
<dbReference type="InterPro" id="IPR023298">
    <property type="entry name" value="ATPase_P-typ_TM_dom_sf"/>
</dbReference>
<dbReference type="SUPFAM" id="SSF81660">
    <property type="entry name" value="Metal cation-transporting ATPase, ATP-binding domain N"/>
    <property type="match status" value="1"/>
</dbReference>
<evidence type="ECO:0000259" key="9">
    <source>
        <dbReference type="SMART" id="SM00831"/>
    </source>
</evidence>
<dbReference type="SFLD" id="SFLDG00002">
    <property type="entry name" value="C1.7:_P-type_atpase_like"/>
    <property type="match status" value="1"/>
</dbReference>
<comment type="subcellular location">
    <subcellularLocation>
        <location evidence="1">Membrane</location>
        <topology evidence="1">Multi-pass membrane protein</topology>
    </subcellularLocation>
</comment>
<dbReference type="AlphaFoldDB" id="A0A4V3CV74"/>
<dbReference type="Pfam" id="PF00690">
    <property type="entry name" value="Cation_ATPase_N"/>
    <property type="match status" value="1"/>
</dbReference>
<feature type="transmembrane region" description="Helical" evidence="8">
    <location>
        <begin position="654"/>
        <end position="674"/>
    </location>
</feature>
<name>A0A4V3CV74_9BURK</name>
<sequence length="868" mass="92889">MDTSSPQGLSQAEARARLQAHGFNELPQARRRSVWRMAAEVLREPMLQLLLAAGGIYLLLGDRGEAMMLMTFVALTIGISLHQERRTERVLEALRDLSSPRALVLRDGQRCRIAGREVVPGDWLVLAEGDRVPADAVVREAQALQADESLLTGESVPVRKAASGEAVSSASWAAVRPGGDDLPMVFAGSLVVGGHGLAEVVATGARSQMGAIGQALQAMEAMPSALQRQTRQMVRLFAVLGLGLSALVIALHGCLRGDWLAAVLNGITLAMSMLPQEFPLILTVFMAMGAWRLSAVRVLVRRASAIETLGAATVLCTDKTGTLTLNRMAVAELCVAGQTWRVTHSLPEAFHPLLEYGVLASQTEPLDPMEQALWRLAREQLPEPERTHMQTHLHPDWRLAREYALSPELLAMSHVWAQPGHRQHLIAAKGAPEAVADLCHLPEALRAEWRQQAEAMAARGLRVLGVAQARHEGPAPGEPWPAIQHDYDFEFLGLIGWLDPLRPGVQAAVARCREAGIRVAMVTGDHPATALAIAEQAGIDVRAGALRGEALEGLSDADLALRVRDTHVFARVMPEQKLRIVRALQASGEIVAMTGDGVNDAPSLKAADIGVAMGARGTDVAREAASLVLLDDDFQAIAQAVHLGRRINDNLRKAMAFVLAVHVPIAGLTLWPLLAGWPLLFMPVHIAFLELIIDPVCSVVFEAEAAEPDAMRRPPRRPGAPLIDRAQVLWSLLQGAVVLACVGGWYAWLLSPDAGAQAWLGALDEAQSRTAGFVALVVADVALILSNRTLTQPVWVALGRANGALWRMLLATGVVLGGILLWAPLRGLFHFGPLSAPVLGGAVAVGVACLLLLELLKAVRAAAAPRAA</sequence>
<keyword evidence="3" id="KW-0547">Nucleotide-binding</keyword>
<accession>A0A4V3CV74</accession>
<dbReference type="PRINTS" id="PR00119">
    <property type="entry name" value="CATATPASE"/>
</dbReference>
<keyword evidence="2 8" id="KW-0812">Transmembrane</keyword>
<keyword evidence="6 8" id="KW-1133">Transmembrane helix</keyword>
<dbReference type="SUPFAM" id="SSF56784">
    <property type="entry name" value="HAD-like"/>
    <property type="match status" value="1"/>
</dbReference>
<dbReference type="GO" id="GO:0016020">
    <property type="term" value="C:membrane"/>
    <property type="evidence" value="ECO:0007669"/>
    <property type="project" value="UniProtKB-SubCell"/>
</dbReference>
<dbReference type="PROSITE" id="PS00154">
    <property type="entry name" value="ATPASE_E1_E2"/>
    <property type="match status" value="1"/>
</dbReference>
<dbReference type="InterPro" id="IPR023299">
    <property type="entry name" value="ATPase_P-typ_cyto_dom_N"/>
</dbReference>
<gene>
    <name evidence="10" type="ORF">EV672_108103</name>
</gene>
<dbReference type="PRINTS" id="PR00120">
    <property type="entry name" value="HATPASE"/>
</dbReference>
<dbReference type="InterPro" id="IPR004014">
    <property type="entry name" value="ATPase_P-typ_cation-transptr_N"/>
</dbReference>
<dbReference type="InterPro" id="IPR059000">
    <property type="entry name" value="ATPase_P-type_domA"/>
</dbReference>
<feature type="transmembrane region" description="Helical" evidence="8">
    <location>
        <begin position="236"/>
        <end position="258"/>
    </location>
</feature>
<dbReference type="PANTHER" id="PTHR42861">
    <property type="entry name" value="CALCIUM-TRANSPORTING ATPASE"/>
    <property type="match status" value="1"/>
</dbReference>
<dbReference type="InterPro" id="IPR036412">
    <property type="entry name" value="HAD-like_sf"/>
</dbReference>
<dbReference type="InterPro" id="IPR008250">
    <property type="entry name" value="ATPase_P-typ_transduc_dom_A_sf"/>
</dbReference>
<dbReference type="SFLD" id="SFLDF00027">
    <property type="entry name" value="p-type_atpase"/>
    <property type="match status" value="1"/>
</dbReference>
<feature type="transmembrane region" description="Helical" evidence="8">
    <location>
        <begin position="722"/>
        <end position="748"/>
    </location>
</feature>
<feature type="transmembrane region" description="Helical" evidence="8">
    <location>
        <begin position="768"/>
        <end position="785"/>
    </location>
</feature>
<dbReference type="Gene3D" id="2.70.150.10">
    <property type="entry name" value="Calcium-transporting ATPase, cytoplasmic transduction domain A"/>
    <property type="match status" value="1"/>
</dbReference>
<feature type="transmembrane region" description="Helical" evidence="8">
    <location>
        <begin position="66"/>
        <end position="82"/>
    </location>
</feature>
<feature type="transmembrane region" description="Helical" evidence="8">
    <location>
        <begin position="278"/>
        <end position="300"/>
    </location>
</feature>
<dbReference type="RefSeq" id="WP_208110776.1">
    <property type="nucleotide sequence ID" value="NZ_SNXW01000008.1"/>
</dbReference>
<dbReference type="SMART" id="SM00831">
    <property type="entry name" value="Cation_ATPase_N"/>
    <property type="match status" value="1"/>
</dbReference>
<keyword evidence="5" id="KW-1278">Translocase</keyword>
<feature type="transmembrane region" description="Helical" evidence="8">
    <location>
        <begin position="837"/>
        <end position="856"/>
    </location>
</feature>
<reference evidence="10 11" key="1">
    <citation type="submission" date="2019-03" db="EMBL/GenBank/DDBJ databases">
        <title>Genomic Encyclopedia of Type Strains, Phase IV (KMG-IV): sequencing the most valuable type-strain genomes for metagenomic binning, comparative biology and taxonomic classification.</title>
        <authorList>
            <person name="Goeker M."/>
        </authorList>
    </citation>
    <scope>NUCLEOTIDE SEQUENCE [LARGE SCALE GENOMIC DNA]</scope>
    <source>
        <strain evidence="10 11">DSM 11901</strain>
    </source>
</reference>
<evidence type="ECO:0000256" key="1">
    <source>
        <dbReference type="ARBA" id="ARBA00004141"/>
    </source>
</evidence>
<dbReference type="Pfam" id="PF00122">
    <property type="entry name" value="E1-E2_ATPase"/>
    <property type="match status" value="1"/>
</dbReference>
<dbReference type="InterPro" id="IPR023214">
    <property type="entry name" value="HAD_sf"/>
</dbReference>
<dbReference type="Pfam" id="PF00702">
    <property type="entry name" value="Hydrolase"/>
    <property type="match status" value="1"/>
</dbReference>
<evidence type="ECO:0000256" key="7">
    <source>
        <dbReference type="ARBA" id="ARBA00023136"/>
    </source>
</evidence>
<organism evidence="10 11">
    <name type="scientific">Aquabacterium commune</name>
    <dbReference type="NCBI Taxonomy" id="70586"/>
    <lineage>
        <taxon>Bacteria</taxon>
        <taxon>Pseudomonadati</taxon>
        <taxon>Pseudomonadota</taxon>
        <taxon>Betaproteobacteria</taxon>
        <taxon>Burkholderiales</taxon>
        <taxon>Aquabacterium</taxon>
    </lineage>
</organism>
<keyword evidence="4" id="KW-0067">ATP-binding</keyword>
<dbReference type="GO" id="GO:0015662">
    <property type="term" value="F:P-type ion transporter activity"/>
    <property type="evidence" value="ECO:0007669"/>
    <property type="project" value="UniProtKB-ARBA"/>
</dbReference>
<dbReference type="SUPFAM" id="SSF81653">
    <property type="entry name" value="Calcium ATPase, transduction domain A"/>
    <property type="match status" value="1"/>
</dbReference>
<dbReference type="GO" id="GO:0016887">
    <property type="term" value="F:ATP hydrolysis activity"/>
    <property type="evidence" value="ECO:0007669"/>
    <property type="project" value="InterPro"/>
</dbReference>
<feature type="transmembrane region" description="Helical" evidence="8">
    <location>
        <begin position="805"/>
        <end position="825"/>
    </location>
</feature>
<dbReference type="NCBIfam" id="TIGR01494">
    <property type="entry name" value="ATPase_P-type"/>
    <property type="match status" value="2"/>
</dbReference>
<proteinExistence type="predicted"/>
<evidence type="ECO:0000256" key="3">
    <source>
        <dbReference type="ARBA" id="ARBA00022741"/>
    </source>
</evidence>
<dbReference type="Pfam" id="PF00689">
    <property type="entry name" value="Cation_ATPase_C"/>
    <property type="match status" value="1"/>
</dbReference>
<dbReference type="SFLD" id="SFLDS00003">
    <property type="entry name" value="Haloacid_Dehalogenase"/>
    <property type="match status" value="1"/>
</dbReference>
<dbReference type="Gene3D" id="3.40.50.1000">
    <property type="entry name" value="HAD superfamily/HAD-like"/>
    <property type="match status" value="2"/>
</dbReference>
<evidence type="ECO:0000313" key="11">
    <source>
        <dbReference type="Proteomes" id="UP000294593"/>
    </source>
</evidence>